<feature type="non-terminal residue" evidence="2">
    <location>
        <position position="97"/>
    </location>
</feature>
<gene>
    <name evidence="2" type="ORF">S12H4_11009</name>
</gene>
<sequence>MADHDTLTNIFKIMGDGSDYGVKIEFIDEERPEGTASALKLLKGKINTTFLVAHSDFIFDGVNLLELWQQHLQEKMIATILIYSDVLIPKDRTLYGH</sequence>
<evidence type="ECO:0000259" key="1">
    <source>
        <dbReference type="Pfam" id="PF00483"/>
    </source>
</evidence>
<dbReference type="SUPFAM" id="SSF53448">
    <property type="entry name" value="Nucleotide-diphospho-sugar transferases"/>
    <property type="match status" value="1"/>
</dbReference>
<name>X1QFX1_9ZZZZ</name>
<dbReference type="InterPro" id="IPR029044">
    <property type="entry name" value="Nucleotide-diphossugar_trans"/>
</dbReference>
<proteinExistence type="predicted"/>
<dbReference type="InterPro" id="IPR005835">
    <property type="entry name" value="NTP_transferase_dom"/>
</dbReference>
<comment type="caution">
    <text evidence="2">The sequence shown here is derived from an EMBL/GenBank/DDBJ whole genome shotgun (WGS) entry which is preliminary data.</text>
</comment>
<organism evidence="2">
    <name type="scientific">marine sediment metagenome</name>
    <dbReference type="NCBI Taxonomy" id="412755"/>
    <lineage>
        <taxon>unclassified sequences</taxon>
        <taxon>metagenomes</taxon>
        <taxon>ecological metagenomes</taxon>
    </lineage>
</organism>
<dbReference type="Pfam" id="PF00483">
    <property type="entry name" value="NTP_transferase"/>
    <property type="match status" value="1"/>
</dbReference>
<dbReference type="EMBL" id="BARW01004843">
    <property type="protein sequence ID" value="GAI67098.1"/>
    <property type="molecule type" value="Genomic_DNA"/>
</dbReference>
<evidence type="ECO:0000313" key="2">
    <source>
        <dbReference type="EMBL" id="GAI67098.1"/>
    </source>
</evidence>
<feature type="domain" description="Nucleotidyl transferase" evidence="1">
    <location>
        <begin position="10"/>
        <end position="84"/>
    </location>
</feature>
<dbReference type="Gene3D" id="3.90.550.10">
    <property type="entry name" value="Spore Coat Polysaccharide Biosynthesis Protein SpsA, Chain A"/>
    <property type="match status" value="1"/>
</dbReference>
<dbReference type="AlphaFoldDB" id="X1QFX1"/>
<reference evidence="2" key="1">
    <citation type="journal article" date="2014" name="Front. Microbiol.">
        <title>High frequency of phylogenetically diverse reductive dehalogenase-homologous genes in deep subseafloor sedimentary metagenomes.</title>
        <authorList>
            <person name="Kawai M."/>
            <person name="Futagami T."/>
            <person name="Toyoda A."/>
            <person name="Takaki Y."/>
            <person name="Nishi S."/>
            <person name="Hori S."/>
            <person name="Arai W."/>
            <person name="Tsubouchi T."/>
            <person name="Morono Y."/>
            <person name="Uchiyama I."/>
            <person name="Ito T."/>
            <person name="Fujiyama A."/>
            <person name="Inagaki F."/>
            <person name="Takami H."/>
        </authorList>
    </citation>
    <scope>NUCLEOTIDE SEQUENCE</scope>
    <source>
        <strain evidence="2">Expedition CK06-06</strain>
    </source>
</reference>
<accession>X1QFX1</accession>
<protein>
    <recommendedName>
        <fullName evidence="1">Nucleotidyl transferase domain-containing protein</fullName>
    </recommendedName>
</protein>